<proteinExistence type="inferred from homology"/>
<feature type="domain" description="Galactofuranosyltransferase-2 C-terminal" evidence="6">
    <location>
        <begin position="415"/>
        <end position="611"/>
    </location>
</feature>
<dbReference type="InterPro" id="IPR040492">
    <property type="entry name" value="GlfT2_N"/>
</dbReference>
<evidence type="ECO:0000256" key="4">
    <source>
        <dbReference type="ARBA" id="ARBA00022679"/>
    </source>
</evidence>
<keyword evidence="4" id="KW-0808">Transferase</keyword>
<dbReference type="Gene3D" id="3.90.550.60">
    <property type="match status" value="1"/>
</dbReference>
<accession>A0ABN2IRH5</accession>
<comment type="caution">
    <text evidence="7">The sequence shown here is derived from an EMBL/GenBank/DDBJ whole genome shotgun (WGS) entry which is preliminary data.</text>
</comment>
<feature type="domain" description="Galactofuranosyltransferase GlfT2 N-terminal" evidence="5">
    <location>
        <begin position="14"/>
        <end position="138"/>
    </location>
</feature>
<sequence length="612" mass="66435">MHVAHVLSLPSAPDRRPLYLEGRDGKDDRAVVRPDGSLLVPADSSQGFATYFAAFPASYWVRWTGATAVRLELELAGAGTVRVLRSDAAGAAREVGRADAAARTAIEVDVTGGADGGWLWFEVDAQDDVVVHGARWLVDAAPRRDGRVCLAITTVNKPDYCLATLEAIAAAPALREVVETVFVVDQGSDKVADRPGFDRVAAELGPQLTVIDQGNLGGSGGFSRGMLETLDRPGCDAVLLMDDDVAVDPEALLRAVRFHRTVTDPVVVGGHMLDYNEPSVLHAFSEVVDQRHFMWGSPEREHERHDLATGPLRDTPWLHARADGQFNGWWMCLVPVAALRAVGLSMPLFLKWDDAEFCLRAGEAGFPTVSLPGAALWHVAWVDKDDTVEWQALLHTRNRVVSALLHARRPRGGALLRDLLATDLKLLLGMRYYPVDLHVRALREVLAGPGRLHAELGSTVADARAVGAAHPETVKHAPGDAAFDAALARRRPGAASPKPEGKAAQAAFAARSVLRTLRPVPAADRRRPSVALERGQATWWEVPRHGSVLVLAGDETSGTWLRREPATFWRLAAATLVAHLRVAVRWRSLSAAWRRAAPGLSAPETWRRTFEG</sequence>
<organism evidence="7 8">
    <name type="scientific">Isoptericola hypogeus</name>
    <dbReference type="NCBI Taxonomy" id="300179"/>
    <lineage>
        <taxon>Bacteria</taxon>
        <taxon>Bacillati</taxon>
        <taxon>Actinomycetota</taxon>
        <taxon>Actinomycetes</taxon>
        <taxon>Micrococcales</taxon>
        <taxon>Promicromonosporaceae</taxon>
        <taxon>Isoptericola</taxon>
    </lineage>
</organism>
<dbReference type="InterPro" id="IPR029044">
    <property type="entry name" value="Nucleotide-diphossugar_trans"/>
</dbReference>
<evidence type="ECO:0000313" key="7">
    <source>
        <dbReference type="EMBL" id="GAA1710307.1"/>
    </source>
</evidence>
<name>A0ABN2IRH5_9MICO</name>
<dbReference type="Pfam" id="PF19320">
    <property type="entry name" value="GlfT2_domain3"/>
    <property type="match status" value="1"/>
</dbReference>
<dbReference type="PANTHER" id="PTHR43179">
    <property type="entry name" value="RHAMNOSYLTRANSFERASE WBBL"/>
    <property type="match status" value="1"/>
</dbReference>
<evidence type="ECO:0000259" key="5">
    <source>
        <dbReference type="Pfam" id="PF17994"/>
    </source>
</evidence>
<evidence type="ECO:0000313" key="8">
    <source>
        <dbReference type="Proteomes" id="UP001501138"/>
    </source>
</evidence>
<keyword evidence="3" id="KW-0328">Glycosyltransferase</keyword>
<protein>
    <submittedName>
        <fullName evidence="7">Glycosyltransferase</fullName>
    </submittedName>
</protein>
<evidence type="ECO:0000259" key="6">
    <source>
        <dbReference type="Pfam" id="PF19320"/>
    </source>
</evidence>
<evidence type="ECO:0000256" key="2">
    <source>
        <dbReference type="ARBA" id="ARBA00006739"/>
    </source>
</evidence>
<gene>
    <name evidence="7" type="ORF">GCM10009809_03310</name>
</gene>
<dbReference type="Pfam" id="PF13641">
    <property type="entry name" value="Glyco_tranf_2_3"/>
    <property type="match status" value="1"/>
</dbReference>
<comment type="pathway">
    <text evidence="1">Cell wall biogenesis; cell wall polysaccharide biosynthesis.</text>
</comment>
<keyword evidence="8" id="KW-1185">Reference proteome</keyword>
<dbReference type="SUPFAM" id="SSF53448">
    <property type="entry name" value="Nucleotide-diphospho-sugar transferases"/>
    <property type="match status" value="1"/>
</dbReference>
<comment type="similarity">
    <text evidence="2">Belongs to the glycosyltransferase 2 family.</text>
</comment>
<dbReference type="Pfam" id="PF17994">
    <property type="entry name" value="Glft2_N"/>
    <property type="match status" value="1"/>
</dbReference>
<dbReference type="EMBL" id="BAAAPM010000002">
    <property type="protein sequence ID" value="GAA1710307.1"/>
    <property type="molecule type" value="Genomic_DNA"/>
</dbReference>
<reference evidence="7 8" key="1">
    <citation type="journal article" date="2019" name="Int. J. Syst. Evol. Microbiol.">
        <title>The Global Catalogue of Microorganisms (GCM) 10K type strain sequencing project: providing services to taxonomists for standard genome sequencing and annotation.</title>
        <authorList>
            <consortium name="The Broad Institute Genomics Platform"/>
            <consortium name="The Broad Institute Genome Sequencing Center for Infectious Disease"/>
            <person name="Wu L."/>
            <person name="Ma J."/>
        </authorList>
    </citation>
    <scope>NUCLEOTIDE SEQUENCE [LARGE SCALE GENOMIC DNA]</scope>
    <source>
        <strain evidence="7 8">JCM 15589</strain>
    </source>
</reference>
<dbReference type="PANTHER" id="PTHR43179:SF12">
    <property type="entry name" value="GALACTOFURANOSYLTRANSFERASE GLFT2"/>
    <property type="match status" value="1"/>
</dbReference>
<evidence type="ECO:0000256" key="1">
    <source>
        <dbReference type="ARBA" id="ARBA00004776"/>
    </source>
</evidence>
<dbReference type="InterPro" id="IPR045699">
    <property type="entry name" value="GlfT2_C"/>
</dbReference>
<evidence type="ECO:0000256" key="3">
    <source>
        <dbReference type="ARBA" id="ARBA00022676"/>
    </source>
</evidence>
<dbReference type="Proteomes" id="UP001501138">
    <property type="component" value="Unassembled WGS sequence"/>
</dbReference>